<name>A0ACD3AD06_9AGAR</name>
<reference evidence="1 2" key="1">
    <citation type="journal article" date="2019" name="Nat. Ecol. Evol.">
        <title>Megaphylogeny resolves global patterns of mushroom evolution.</title>
        <authorList>
            <person name="Varga T."/>
            <person name="Krizsan K."/>
            <person name="Foldi C."/>
            <person name="Dima B."/>
            <person name="Sanchez-Garcia M."/>
            <person name="Sanchez-Ramirez S."/>
            <person name="Szollosi G.J."/>
            <person name="Szarkandi J.G."/>
            <person name="Papp V."/>
            <person name="Albert L."/>
            <person name="Andreopoulos W."/>
            <person name="Angelini C."/>
            <person name="Antonin V."/>
            <person name="Barry K.W."/>
            <person name="Bougher N.L."/>
            <person name="Buchanan P."/>
            <person name="Buyck B."/>
            <person name="Bense V."/>
            <person name="Catcheside P."/>
            <person name="Chovatia M."/>
            <person name="Cooper J."/>
            <person name="Damon W."/>
            <person name="Desjardin D."/>
            <person name="Finy P."/>
            <person name="Geml J."/>
            <person name="Haridas S."/>
            <person name="Hughes K."/>
            <person name="Justo A."/>
            <person name="Karasinski D."/>
            <person name="Kautmanova I."/>
            <person name="Kiss B."/>
            <person name="Kocsube S."/>
            <person name="Kotiranta H."/>
            <person name="LaButti K.M."/>
            <person name="Lechner B.E."/>
            <person name="Liimatainen K."/>
            <person name="Lipzen A."/>
            <person name="Lukacs Z."/>
            <person name="Mihaltcheva S."/>
            <person name="Morgado L.N."/>
            <person name="Niskanen T."/>
            <person name="Noordeloos M.E."/>
            <person name="Ohm R.A."/>
            <person name="Ortiz-Santana B."/>
            <person name="Ovrebo C."/>
            <person name="Racz N."/>
            <person name="Riley R."/>
            <person name="Savchenko A."/>
            <person name="Shiryaev A."/>
            <person name="Soop K."/>
            <person name="Spirin V."/>
            <person name="Szebenyi C."/>
            <person name="Tomsovsky M."/>
            <person name="Tulloss R.E."/>
            <person name="Uehling J."/>
            <person name="Grigoriev I.V."/>
            <person name="Vagvolgyi C."/>
            <person name="Papp T."/>
            <person name="Martin F.M."/>
            <person name="Miettinen O."/>
            <person name="Hibbett D.S."/>
            <person name="Nagy L.G."/>
        </authorList>
    </citation>
    <scope>NUCLEOTIDE SEQUENCE [LARGE SCALE GENOMIC DNA]</scope>
    <source>
        <strain evidence="1 2">NL-1719</strain>
    </source>
</reference>
<evidence type="ECO:0000313" key="1">
    <source>
        <dbReference type="EMBL" id="TFK63546.1"/>
    </source>
</evidence>
<organism evidence="1 2">
    <name type="scientific">Pluteus cervinus</name>
    <dbReference type="NCBI Taxonomy" id="181527"/>
    <lineage>
        <taxon>Eukaryota</taxon>
        <taxon>Fungi</taxon>
        <taxon>Dikarya</taxon>
        <taxon>Basidiomycota</taxon>
        <taxon>Agaricomycotina</taxon>
        <taxon>Agaricomycetes</taxon>
        <taxon>Agaricomycetidae</taxon>
        <taxon>Agaricales</taxon>
        <taxon>Pluteineae</taxon>
        <taxon>Pluteaceae</taxon>
        <taxon>Pluteus</taxon>
    </lineage>
</organism>
<accession>A0ACD3AD06</accession>
<dbReference type="Proteomes" id="UP000308600">
    <property type="component" value="Unassembled WGS sequence"/>
</dbReference>
<keyword evidence="2" id="KW-1185">Reference proteome</keyword>
<gene>
    <name evidence="1" type="ORF">BDN72DRAFT_311436</name>
</gene>
<protein>
    <submittedName>
        <fullName evidence="1">Uncharacterized protein</fullName>
    </submittedName>
</protein>
<proteinExistence type="predicted"/>
<evidence type="ECO:0000313" key="2">
    <source>
        <dbReference type="Proteomes" id="UP000308600"/>
    </source>
</evidence>
<dbReference type="EMBL" id="ML208517">
    <property type="protein sequence ID" value="TFK63546.1"/>
    <property type="molecule type" value="Genomic_DNA"/>
</dbReference>
<sequence length="138" mass="14579">MDASGHHTTQPAASSSTAGSSTSNATPASTSAAIGALPELNADLVAVLQNYLKSSGSGASDQVLRDVATTLQSSLQGKAGGQWTAQRFLTVSIRVSPFLFSVFFGLVYFVPCVFFDAILRIRKKESSLNHPYIYFVGT</sequence>